<dbReference type="InterPro" id="IPR035940">
    <property type="entry name" value="CAP_sf"/>
</dbReference>
<dbReference type="PRINTS" id="PR00837">
    <property type="entry name" value="V5TPXLIKE"/>
</dbReference>
<gene>
    <name evidence="3" type="primary">Necator_chrV.g21204</name>
    <name evidence="3" type="ORF">RB195_016411</name>
</gene>
<sequence length="432" mass="48700">MDFTVKEHFLLLLFGISGVLAGDICDAEKFPDLTEQERKAFLNYHNKLRKEVAQGKAENYMGKLPSASNMYKLKYDCNMEKELKTELDKCNGRITFTNGYGQNNAKYSNAAFLGIQKIDQLKVALESWHNPVRYYGIRNSDNIYDDGRLYTFANMVYSKTTRFGCAYVRCDNVAYISCIYNLIGAYPNNVLFESGTQCKRHEDCKTYSASTCEEATGLCKYTGPVPIPGGGTNTMCRGNDAMTDEARNYVLDVHNSKRSLLARGEITNGKNSHYKLPTSSFMPRMIYDCTTEAEAIKYARTCSFTKSPENERKGYGENVFTFPTPNTDPVPAFEAATECWWTQIFAARINDDMKFVRKFNEKAIDQRGFTQMAWARSVKLGCALQTCSQSSFVVCRYSPAGNIVNEQIYVPGRVCEGCLAACIDYDGLCNFS</sequence>
<evidence type="ECO:0000256" key="1">
    <source>
        <dbReference type="SAM" id="SignalP"/>
    </source>
</evidence>
<proteinExistence type="predicted"/>
<reference evidence="3 4" key="1">
    <citation type="submission" date="2023-08" db="EMBL/GenBank/DDBJ databases">
        <title>A Necator americanus chromosomal reference genome.</title>
        <authorList>
            <person name="Ilik V."/>
            <person name="Petrzelkova K.J."/>
            <person name="Pardy F."/>
            <person name="Fuh T."/>
            <person name="Niatou-Singa F.S."/>
            <person name="Gouil Q."/>
            <person name="Baker L."/>
            <person name="Ritchie M.E."/>
            <person name="Jex A.R."/>
            <person name="Gazzola D."/>
            <person name="Li H."/>
            <person name="Toshio Fujiwara R."/>
            <person name="Zhan B."/>
            <person name="Aroian R.V."/>
            <person name="Pafco B."/>
            <person name="Schwarz E.M."/>
        </authorList>
    </citation>
    <scope>NUCLEOTIDE SEQUENCE [LARGE SCALE GENOMIC DNA]</scope>
    <source>
        <strain evidence="3 4">Aroian</strain>
        <tissue evidence="3">Whole animal</tissue>
    </source>
</reference>
<dbReference type="EMBL" id="JAVFWL010000005">
    <property type="protein sequence ID" value="KAK6759181.1"/>
    <property type="molecule type" value="Genomic_DNA"/>
</dbReference>
<dbReference type="InterPro" id="IPR001283">
    <property type="entry name" value="CRISP-related"/>
</dbReference>
<name>A0ABR1EAZ2_NECAM</name>
<dbReference type="Pfam" id="PF00188">
    <property type="entry name" value="CAP"/>
    <property type="match status" value="2"/>
</dbReference>
<dbReference type="Gene3D" id="3.40.33.10">
    <property type="entry name" value="CAP"/>
    <property type="match status" value="2"/>
</dbReference>
<dbReference type="Proteomes" id="UP001303046">
    <property type="component" value="Unassembled WGS sequence"/>
</dbReference>
<feature type="chain" id="PRO_5047324628" description="SCP domain-containing protein" evidence="1">
    <location>
        <begin position="22"/>
        <end position="432"/>
    </location>
</feature>
<evidence type="ECO:0000313" key="4">
    <source>
        <dbReference type="Proteomes" id="UP001303046"/>
    </source>
</evidence>
<dbReference type="SUPFAM" id="SSF55797">
    <property type="entry name" value="PR-1-like"/>
    <property type="match status" value="2"/>
</dbReference>
<dbReference type="PROSITE" id="PS01010">
    <property type="entry name" value="CRISP_2"/>
    <property type="match status" value="1"/>
</dbReference>
<dbReference type="SMART" id="SM00198">
    <property type="entry name" value="SCP"/>
    <property type="match status" value="2"/>
</dbReference>
<feature type="domain" description="SCP" evidence="2">
    <location>
        <begin position="245"/>
        <end position="405"/>
    </location>
</feature>
<evidence type="ECO:0000313" key="3">
    <source>
        <dbReference type="EMBL" id="KAK6759181.1"/>
    </source>
</evidence>
<dbReference type="InterPro" id="IPR014044">
    <property type="entry name" value="CAP_dom"/>
</dbReference>
<keyword evidence="1" id="KW-0732">Signal</keyword>
<organism evidence="3 4">
    <name type="scientific">Necator americanus</name>
    <name type="common">Human hookworm</name>
    <dbReference type="NCBI Taxonomy" id="51031"/>
    <lineage>
        <taxon>Eukaryota</taxon>
        <taxon>Metazoa</taxon>
        <taxon>Ecdysozoa</taxon>
        <taxon>Nematoda</taxon>
        <taxon>Chromadorea</taxon>
        <taxon>Rhabditida</taxon>
        <taxon>Rhabditina</taxon>
        <taxon>Rhabditomorpha</taxon>
        <taxon>Strongyloidea</taxon>
        <taxon>Ancylostomatidae</taxon>
        <taxon>Bunostominae</taxon>
        <taxon>Necator</taxon>
    </lineage>
</organism>
<comment type="caution">
    <text evidence="3">The sequence shown here is derived from an EMBL/GenBank/DDBJ whole genome shotgun (WGS) entry which is preliminary data.</text>
</comment>
<feature type="domain" description="SCP" evidence="2">
    <location>
        <begin position="36"/>
        <end position="188"/>
    </location>
</feature>
<feature type="signal peptide" evidence="1">
    <location>
        <begin position="1"/>
        <end position="21"/>
    </location>
</feature>
<protein>
    <recommendedName>
        <fullName evidence="2">SCP domain-containing protein</fullName>
    </recommendedName>
</protein>
<evidence type="ECO:0000259" key="2">
    <source>
        <dbReference type="SMART" id="SM00198"/>
    </source>
</evidence>
<keyword evidence="4" id="KW-1185">Reference proteome</keyword>
<dbReference type="CDD" id="cd05380">
    <property type="entry name" value="CAP_euk"/>
    <property type="match status" value="2"/>
</dbReference>
<dbReference type="PANTHER" id="PTHR10334">
    <property type="entry name" value="CYSTEINE-RICH SECRETORY PROTEIN-RELATED"/>
    <property type="match status" value="1"/>
</dbReference>
<dbReference type="InterPro" id="IPR018244">
    <property type="entry name" value="Allrgn_V5/Tpx1_CS"/>
</dbReference>
<accession>A0ABR1EAZ2</accession>